<proteinExistence type="predicted"/>
<gene>
    <name evidence="1" type="primary">106091112</name>
</gene>
<organism evidence="1 2">
    <name type="scientific">Stomoxys calcitrans</name>
    <name type="common">Stable fly</name>
    <name type="synonym">Conops calcitrans</name>
    <dbReference type="NCBI Taxonomy" id="35570"/>
    <lineage>
        <taxon>Eukaryota</taxon>
        <taxon>Metazoa</taxon>
        <taxon>Ecdysozoa</taxon>
        <taxon>Arthropoda</taxon>
        <taxon>Hexapoda</taxon>
        <taxon>Insecta</taxon>
        <taxon>Pterygota</taxon>
        <taxon>Neoptera</taxon>
        <taxon>Endopterygota</taxon>
        <taxon>Diptera</taxon>
        <taxon>Brachycera</taxon>
        <taxon>Muscomorpha</taxon>
        <taxon>Muscoidea</taxon>
        <taxon>Muscidae</taxon>
        <taxon>Stomoxys</taxon>
    </lineage>
</organism>
<name>A0A1I8PAR5_STOCA</name>
<evidence type="ECO:0000313" key="2">
    <source>
        <dbReference type="Proteomes" id="UP000095300"/>
    </source>
</evidence>
<dbReference type="EnsemblMetazoa" id="SCAU006319-RA">
    <property type="protein sequence ID" value="SCAU006319-PA"/>
    <property type="gene ID" value="SCAU006319"/>
</dbReference>
<evidence type="ECO:0000313" key="1">
    <source>
        <dbReference type="EnsemblMetazoa" id="SCAU006319-PA"/>
    </source>
</evidence>
<dbReference type="OrthoDB" id="5801062at2759"/>
<keyword evidence="2" id="KW-1185">Reference proteome</keyword>
<reference evidence="1" key="1">
    <citation type="submission" date="2020-05" db="UniProtKB">
        <authorList>
            <consortium name="EnsemblMetazoa"/>
        </authorList>
    </citation>
    <scope>IDENTIFICATION</scope>
    <source>
        <strain evidence="1">USDA</strain>
    </source>
</reference>
<accession>A0A1I8PAR5</accession>
<sequence>MGSKSEDSSSVMLLTPTTQDVICIDDSTNDFGEIDTMDMLANIQKTESESIENLRQIESKNIVKKQQKELCGEHFFLKPAACIKKEKKSQANLEVQKIEDRLLHRTAFNLNTNKNQSFGITSKNAIEEKIHEQEEQVEDNDDDDAMPKPFVVKQEPKDYSHIPKKLTFKERFNIECDNCEKLYRLLGPNLSDREFELHLNKCSFHNQPDMPQNTPEGFWNPLMLTFDENDPRNEVLIDNRFKDNKHQFKK</sequence>
<dbReference type="AlphaFoldDB" id="A0A1I8PAR5"/>
<protein>
    <submittedName>
        <fullName evidence="1">Uncharacterized protein</fullName>
    </submittedName>
</protein>
<dbReference type="VEuPathDB" id="VectorBase:SCAU006319"/>
<dbReference type="Proteomes" id="UP000095300">
    <property type="component" value="Unassembled WGS sequence"/>
</dbReference>